<dbReference type="eggNOG" id="KOG3308">
    <property type="taxonomic scope" value="Eukaryota"/>
</dbReference>
<sequence length="262" mass="29351">MAEQKAIIVGISGCSSSGKTTLARLLRDIFPNAFVLHEDDFYRPESEQPKKGDLLDWDSVESLNLPQMEKSLSYIRQTGKFPPDLDSKEDQNSVGACPVPDSKIAELKQKVADWTQPGQAGYGLLVPDKLSLCLLDGFLLYHPPRLDAVMDRLDLKLFLLVSRDRAIQRRKARTGYVTLEGFWEDPEGYVEEIVWPNYAESHAWLFENGDVQGKVDEAARASRDIRVQQGAGLDVDMATTLEWAVNTIMGELPRIVSAGRKQ</sequence>
<accession>A0A0C4EDT9</accession>
<dbReference type="EMBL" id="ADBL01002683">
    <property type="status" value="NOT_ANNOTATED_CDS"/>
    <property type="molecule type" value="Genomic_DNA"/>
</dbReference>
<dbReference type="PANTHER" id="PTHR10285">
    <property type="entry name" value="URIDINE KINASE"/>
    <property type="match status" value="1"/>
</dbReference>
<reference evidence="1" key="2">
    <citation type="submission" date="2010-05" db="EMBL/GenBank/DDBJ databases">
        <title>The Genome Sequence of Magnaporthe poae strain ATCC 64411.</title>
        <authorList>
            <consortium name="The Broad Institute Genome Sequencing Platform"/>
            <consortium name="Broad Institute Genome Sequencing Center for Infectious Disease"/>
            <person name="Ma L.-J."/>
            <person name="Dead R."/>
            <person name="Young S."/>
            <person name="Zeng Q."/>
            <person name="Koehrsen M."/>
            <person name="Alvarado L."/>
            <person name="Berlin A."/>
            <person name="Chapman S.B."/>
            <person name="Chen Z."/>
            <person name="Freedman E."/>
            <person name="Gellesch M."/>
            <person name="Goldberg J."/>
            <person name="Griggs A."/>
            <person name="Gujja S."/>
            <person name="Heilman E.R."/>
            <person name="Heiman D."/>
            <person name="Hepburn T."/>
            <person name="Howarth C."/>
            <person name="Jen D."/>
            <person name="Larson L."/>
            <person name="Mehta T."/>
            <person name="Neiman D."/>
            <person name="Pearson M."/>
            <person name="Roberts A."/>
            <person name="Saif S."/>
            <person name="Shea T."/>
            <person name="Shenoy N."/>
            <person name="Sisk P."/>
            <person name="Stolte C."/>
            <person name="Sykes S."/>
            <person name="Walk T."/>
            <person name="White J."/>
            <person name="Yandava C."/>
            <person name="Haas B."/>
            <person name="Nusbaum C."/>
            <person name="Birren B."/>
        </authorList>
    </citation>
    <scope>NUCLEOTIDE SEQUENCE</scope>
    <source>
        <strain evidence="1">ATCC 64411</strain>
    </source>
</reference>
<dbReference type="OrthoDB" id="10041966at2759"/>
<dbReference type="VEuPathDB" id="FungiDB:MAPG_10899"/>
<dbReference type="Gene3D" id="3.40.50.300">
    <property type="entry name" value="P-loop containing nucleotide triphosphate hydrolases"/>
    <property type="match status" value="1"/>
</dbReference>
<reference evidence="1" key="3">
    <citation type="submission" date="2011-03" db="EMBL/GenBank/DDBJ databases">
        <title>Annotation of Magnaporthe poae ATCC 64411.</title>
        <authorList>
            <person name="Ma L.-J."/>
            <person name="Dead R."/>
            <person name="Young S.K."/>
            <person name="Zeng Q."/>
            <person name="Gargeya S."/>
            <person name="Fitzgerald M."/>
            <person name="Haas B."/>
            <person name="Abouelleil A."/>
            <person name="Alvarado L."/>
            <person name="Arachchi H.M."/>
            <person name="Berlin A."/>
            <person name="Brown A."/>
            <person name="Chapman S.B."/>
            <person name="Chen Z."/>
            <person name="Dunbar C."/>
            <person name="Freedman E."/>
            <person name="Gearin G."/>
            <person name="Gellesch M."/>
            <person name="Goldberg J."/>
            <person name="Griggs A."/>
            <person name="Gujja S."/>
            <person name="Heiman D."/>
            <person name="Howarth C."/>
            <person name="Larson L."/>
            <person name="Lui A."/>
            <person name="MacDonald P.J.P."/>
            <person name="Mehta T."/>
            <person name="Montmayeur A."/>
            <person name="Murphy C."/>
            <person name="Neiman D."/>
            <person name="Pearson M."/>
            <person name="Priest M."/>
            <person name="Roberts A."/>
            <person name="Saif S."/>
            <person name="Shea T."/>
            <person name="Shenoy N."/>
            <person name="Sisk P."/>
            <person name="Stolte C."/>
            <person name="Sykes S."/>
            <person name="Yandava C."/>
            <person name="Wortman J."/>
            <person name="Nusbaum C."/>
            <person name="Birren B."/>
        </authorList>
    </citation>
    <scope>NUCLEOTIDE SEQUENCE</scope>
    <source>
        <strain evidence="1">ATCC 64411</strain>
    </source>
</reference>
<dbReference type="EnsemblFungi" id="MAPG_10899T0">
    <property type="protein sequence ID" value="MAPG_10899T0"/>
    <property type="gene ID" value="MAPG_10899"/>
</dbReference>
<dbReference type="CDD" id="cd02024">
    <property type="entry name" value="NRK1"/>
    <property type="match status" value="1"/>
</dbReference>
<keyword evidence="3" id="KW-1185">Reference proteome</keyword>
<reference evidence="2" key="4">
    <citation type="journal article" date="2015" name="G3 (Bethesda)">
        <title>Genome sequences of three phytopathogenic species of the Magnaporthaceae family of fungi.</title>
        <authorList>
            <person name="Okagaki L.H."/>
            <person name="Nunes C.C."/>
            <person name="Sailsbery J."/>
            <person name="Clay B."/>
            <person name="Brown D."/>
            <person name="John T."/>
            <person name="Oh Y."/>
            <person name="Young N."/>
            <person name="Fitzgerald M."/>
            <person name="Haas B.J."/>
            <person name="Zeng Q."/>
            <person name="Young S."/>
            <person name="Adiconis X."/>
            <person name="Fan L."/>
            <person name="Levin J.Z."/>
            <person name="Mitchell T.K."/>
            <person name="Okubara P.A."/>
            <person name="Farman M.L."/>
            <person name="Kohn L.M."/>
            <person name="Birren B."/>
            <person name="Ma L.-J."/>
            <person name="Dean R.A."/>
        </authorList>
    </citation>
    <scope>NUCLEOTIDE SEQUENCE</scope>
    <source>
        <strain evidence="2">ATCC 64411 / 73-15</strain>
    </source>
</reference>
<dbReference type="STRING" id="644358.A0A0C4EDT9"/>
<evidence type="ECO:0000313" key="2">
    <source>
        <dbReference type="EnsemblFungi" id="MAPG_10899T0"/>
    </source>
</evidence>
<reference evidence="3" key="1">
    <citation type="submission" date="2010-05" db="EMBL/GenBank/DDBJ databases">
        <title>The genome sequence of Magnaporthe poae strain ATCC 64411.</title>
        <authorList>
            <person name="Ma L.-J."/>
            <person name="Dead R."/>
            <person name="Young S."/>
            <person name="Zeng Q."/>
            <person name="Koehrsen M."/>
            <person name="Alvarado L."/>
            <person name="Berlin A."/>
            <person name="Chapman S.B."/>
            <person name="Chen Z."/>
            <person name="Freedman E."/>
            <person name="Gellesch M."/>
            <person name="Goldberg J."/>
            <person name="Griggs A."/>
            <person name="Gujja S."/>
            <person name="Heilman E.R."/>
            <person name="Heiman D."/>
            <person name="Hepburn T."/>
            <person name="Howarth C."/>
            <person name="Jen D."/>
            <person name="Larson L."/>
            <person name="Mehta T."/>
            <person name="Neiman D."/>
            <person name="Pearson M."/>
            <person name="Roberts A."/>
            <person name="Saif S."/>
            <person name="Shea T."/>
            <person name="Shenoy N."/>
            <person name="Sisk P."/>
            <person name="Stolte C."/>
            <person name="Sykes S."/>
            <person name="Walk T."/>
            <person name="White J."/>
            <person name="Yandava C."/>
            <person name="Haas B."/>
            <person name="Nusbaum C."/>
            <person name="Birren B."/>
        </authorList>
    </citation>
    <scope>NUCLEOTIDE SEQUENCE [LARGE SCALE GENOMIC DNA]</scope>
    <source>
        <strain evidence="3">ATCC 64411 / 73-15</strain>
    </source>
</reference>
<dbReference type="AlphaFoldDB" id="A0A0C4EDT9"/>
<evidence type="ECO:0000313" key="3">
    <source>
        <dbReference type="Proteomes" id="UP000011715"/>
    </source>
</evidence>
<reference evidence="2" key="5">
    <citation type="submission" date="2015-06" db="UniProtKB">
        <authorList>
            <consortium name="EnsemblFungi"/>
        </authorList>
    </citation>
    <scope>IDENTIFICATION</scope>
    <source>
        <strain evidence="2">ATCC 64411</strain>
    </source>
</reference>
<name>A0A0C4EDT9_MAGP6</name>
<gene>
    <name evidence="1" type="ORF">MAPG_10899</name>
</gene>
<proteinExistence type="predicted"/>
<evidence type="ECO:0000313" key="1">
    <source>
        <dbReference type="EMBL" id="KLU91950.1"/>
    </source>
</evidence>
<dbReference type="EMBL" id="GL876978">
    <property type="protein sequence ID" value="KLU91950.1"/>
    <property type="molecule type" value="Genomic_DNA"/>
</dbReference>
<dbReference type="Proteomes" id="UP000011715">
    <property type="component" value="Unassembled WGS sequence"/>
</dbReference>
<dbReference type="PRINTS" id="PR00988">
    <property type="entry name" value="URIDINKINASE"/>
</dbReference>
<protein>
    <recommendedName>
        <fullName evidence="4">Nicotinamide riboside kinase 1</fullName>
    </recommendedName>
</protein>
<dbReference type="InterPro" id="IPR027417">
    <property type="entry name" value="P-loop_NTPase"/>
</dbReference>
<evidence type="ECO:0008006" key="4">
    <source>
        <dbReference type="Google" id="ProtNLM"/>
    </source>
</evidence>
<dbReference type="SUPFAM" id="SSF52540">
    <property type="entry name" value="P-loop containing nucleoside triphosphate hydrolases"/>
    <property type="match status" value="1"/>
</dbReference>
<dbReference type="OMA" id="MDMEAMT"/>
<organism evidence="2 3">
    <name type="scientific">Magnaporthiopsis poae (strain ATCC 64411 / 73-15)</name>
    <name type="common">Kentucky bluegrass fungus</name>
    <name type="synonym">Magnaporthe poae</name>
    <dbReference type="NCBI Taxonomy" id="644358"/>
    <lineage>
        <taxon>Eukaryota</taxon>
        <taxon>Fungi</taxon>
        <taxon>Dikarya</taxon>
        <taxon>Ascomycota</taxon>
        <taxon>Pezizomycotina</taxon>
        <taxon>Sordariomycetes</taxon>
        <taxon>Sordariomycetidae</taxon>
        <taxon>Magnaporthales</taxon>
        <taxon>Magnaporthaceae</taxon>
        <taxon>Magnaporthiopsis</taxon>
    </lineage>
</organism>